<sequence>YLFSLVGVLSSISALVALLLRAKVILLGLIGGIIYFFIRSDKPKKF</sequence>
<reference evidence="2" key="1">
    <citation type="journal article" date="2014" name="Front. Microbiol.">
        <title>High frequency of phylogenetically diverse reductive dehalogenase-homologous genes in deep subseafloor sedimentary metagenomes.</title>
        <authorList>
            <person name="Kawai M."/>
            <person name="Futagami T."/>
            <person name="Toyoda A."/>
            <person name="Takaki Y."/>
            <person name="Nishi S."/>
            <person name="Hori S."/>
            <person name="Arai W."/>
            <person name="Tsubouchi T."/>
            <person name="Morono Y."/>
            <person name="Uchiyama I."/>
            <person name="Ito T."/>
            <person name="Fujiyama A."/>
            <person name="Inagaki F."/>
            <person name="Takami H."/>
        </authorList>
    </citation>
    <scope>NUCLEOTIDE SEQUENCE</scope>
    <source>
        <strain evidence="2">Expedition CK06-06</strain>
    </source>
</reference>
<protein>
    <submittedName>
        <fullName evidence="2">Uncharacterized protein</fullName>
    </submittedName>
</protein>
<dbReference type="EMBL" id="BART01034359">
    <property type="protein sequence ID" value="GAH16794.1"/>
    <property type="molecule type" value="Genomic_DNA"/>
</dbReference>
<evidence type="ECO:0000256" key="1">
    <source>
        <dbReference type="SAM" id="Phobius"/>
    </source>
</evidence>
<evidence type="ECO:0000313" key="2">
    <source>
        <dbReference type="EMBL" id="GAH16794.1"/>
    </source>
</evidence>
<feature type="transmembrane region" description="Helical" evidence="1">
    <location>
        <begin position="12"/>
        <end position="38"/>
    </location>
</feature>
<organism evidence="2">
    <name type="scientific">marine sediment metagenome</name>
    <dbReference type="NCBI Taxonomy" id="412755"/>
    <lineage>
        <taxon>unclassified sequences</taxon>
        <taxon>metagenomes</taxon>
        <taxon>ecological metagenomes</taxon>
    </lineage>
</organism>
<name>X1EI37_9ZZZZ</name>
<keyword evidence="1" id="KW-0812">Transmembrane</keyword>
<accession>X1EI37</accession>
<gene>
    <name evidence="2" type="ORF">S01H4_58752</name>
</gene>
<dbReference type="AlphaFoldDB" id="X1EI37"/>
<comment type="caution">
    <text evidence="2">The sequence shown here is derived from an EMBL/GenBank/DDBJ whole genome shotgun (WGS) entry which is preliminary data.</text>
</comment>
<keyword evidence="1" id="KW-1133">Transmembrane helix</keyword>
<proteinExistence type="predicted"/>
<feature type="non-terminal residue" evidence="2">
    <location>
        <position position="1"/>
    </location>
</feature>
<keyword evidence="1" id="KW-0472">Membrane</keyword>